<name>A0A3P1YT67_TANFO</name>
<proteinExistence type="predicted"/>
<feature type="domain" description="InsA N-terminal zinc ribbon" evidence="1">
    <location>
        <begin position="4"/>
        <end position="35"/>
    </location>
</feature>
<dbReference type="GO" id="GO:0006313">
    <property type="term" value="P:DNA transposition"/>
    <property type="evidence" value="ECO:0007669"/>
    <property type="project" value="InterPro"/>
</dbReference>
<reference evidence="2 3" key="1">
    <citation type="submission" date="2018-11" db="EMBL/GenBank/DDBJ databases">
        <title>Genomes From Bacteria Associated with the Canine Oral Cavity: a Test Case for Automated Genome-Based Taxonomic Assignment.</title>
        <authorList>
            <person name="Coil D.A."/>
            <person name="Jospin G."/>
            <person name="Darling A.E."/>
            <person name="Wallis C."/>
            <person name="Davis I.J."/>
            <person name="Harris S."/>
            <person name="Eisen J.A."/>
            <person name="Holcombe L.J."/>
            <person name="O'Flynn C."/>
        </authorList>
    </citation>
    <scope>NUCLEOTIDE SEQUENCE [LARGE SCALE GENOMIC DNA]</scope>
    <source>
        <strain evidence="2 3">OH1426_COT-023</strain>
    </source>
</reference>
<sequence length="95" mass="10690">MTITIELHGPNCQGTKVVKNGNQKNKKQNYLCKTCERQFIDDHNLTCKGWASYITAKILLLLARNAGIVVLMRLKLLAQKSAFCFGEFQSRVLGC</sequence>
<dbReference type="Proteomes" id="UP000279860">
    <property type="component" value="Unassembled WGS sequence"/>
</dbReference>
<dbReference type="Pfam" id="PF03811">
    <property type="entry name" value="Zn_ribbon_InsA"/>
    <property type="match status" value="1"/>
</dbReference>
<comment type="caution">
    <text evidence="2">The sequence shown here is derived from an EMBL/GenBank/DDBJ whole genome shotgun (WGS) entry which is preliminary data.</text>
</comment>
<accession>A0A3P1YT67</accession>
<evidence type="ECO:0000313" key="3">
    <source>
        <dbReference type="Proteomes" id="UP000279860"/>
    </source>
</evidence>
<dbReference type="InterPro" id="IPR003220">
    <property type="entry name" value="InsA_N_dom_Znf"/>
</dbReference>
<organism evidence="2 3">
    <name type="scientific">Tannerella forsythia</name>
    <name type="common">Bacteroides forsythus</name>
    <dbReference type="NCBI Taxonomy" id="28112"/>
    <lineage>
        <taxon>Bacteria</taxon>
        <taxon>Pseudomonadati</taxon>
        <taxon>Bacteroidota</taxon>
        <taxon>Bacteroidia</taxon>
        <taxon>Bacteroidales</taxon>
        <taxon>Tannerellaceae</taxon>
        <taxon>Tannerella</taxon>
    </lineage>
</organism>
<dbReference type="EMBL" id="RQYN01000032">
    <property type="protein sequence ID" value="RRD73875.1"/>
    <property type="molecule type" value="Genomic_DNA"/>
</dbReference>
<protein>
    <recommendedName>
        <fullName evidence="1">InsA N-terminal zinc ribbon domain-containing protein</fullName>
    </recommendedName>
</protein>
<evidence type="ECO:0000313" key="2">
    <source>
        <dbReference type="EMBL" id="RRD73875.1"/>
    </source>
</evidence>
<evidence type="ECO:0000259" key="1">
    <source>
        <dbReference type="Pfam" id="PF03811"/>
    </source>
</evidence>
<gene>
    <name evidence="2" type="ORF">EII41_08805</name>
</gene>
<dbReference type="AlphaFoldDB" id="A0A3P1YT67"/>